<gene>
    <name evidence="2" type="ORF">NDU88_008256</name>
</gene>
<accession>A0AAV7RRT0</accession>
<organism evidence="2 3">
    <name type="scientific">Pleurodeles waltl</name>
    <name type="common">Iberian ribbed newt</name>
    <dbReference type="NCBI Taxonomy" id="8319"/>
    <lineage>
        <taxon>Eukaryota</taxon>
        <taxon>Metazoa</taxon>
        <taxon>Chordata</taxon>
        <taxon>Craniata</taxon>
        <taxon>Vertebrata</taxon>
        <taxon>Euteleostomi</taxon>
        <taxon>Amphibia</taxon>
        <taxon>Batrachia</taxon>
        <taxon>Caudata</taxon>
        <taxon>Salamandroidea</taxon>
        <taxon>Salamandridae</taxon>
        <taxon>Pleurodelinae</taxon>
        <taxon>Pleurodeles</taxon>
    </lineage>
</organism>
<dbReference type="Proteomes" id="UP001066276">
    <property type="component" value="Chromosome 5"/>
</dbReference>
<feature type="region of interest" description="Disordered" evidence="1">
    <location>
        <begin position="163"/>
        <end position="334"/>
    </location>
</feature>
<evidence type="ECO:0000313" key="3">
    <source>
        <dbReference type="Proteomes" id="UP001066276"/>
    </source>
</evidence>
<dbReference type="EMBL" id="JANPWB010000009">
    <property type="protein sequence ID" value="KAJ1155526.1"/>
    <property type="molecule type" value="Genomic_DNA"/>
</dbReference>
<sequence>MNRGDVQSKNLPPARSSSAATQVSPRLPARQRTGHRAGTQTPHATVHSAPASTFSQRQLQRSGNSGHKPRPVRPKASTAAQGFFFRLQAPAKLPPAQSDPHATGRLLLLSSAPPPLLCPAALRQPRTCQQDLQASQGIQRHLTPRGALQCRSSDLLCASSASPAVSSTQLKSPSPPKVVRPPLEDYPPLALRPPGSKPPPPALTHTTRPRGPRRPQELQGPQEPRPDPAAEGPFHQGGRPPGYPPAPGANKPPGASQLGCIDRRAKSSSASTNNRPPPQQTWSRGPQEPALQSSTPCIAVRGNKRRNGPRPGRASQSDGHLARQPGHAPPKYRL</sequence>
<protein>
    <submittedName>
        <fullName evidence="2">Uncharacterized protein</fullName>
    </submittedName>
</protein>
<dbReference type="AlphaFoldDB" id="A0AAV7RRT0"/>
<evidence type="ECO:0000256" key="1">
    <source>
        <dbReference type="SAM" id="MobiDB-lite"/>
    </source>
</evidence>
<name>A0AAV7RRT0_PLEWA</name>
<proteinExistence type="predicted"/>
<evidence type="ECO:0000313" key="2">
    <source>
        <dbReference type="EMBL" id="KAJ1155526.1"/>
    </source>
</evidence>
<feature type="compositionally biased region" description="Polar residues" evidence="1">
    <location>
        <begin position="267"/>
        <end position="296"/>
    </location>
</feature>
<comment type="caution">
    <text evidence="2">The sequence shown here is derived from an EMBL/GenBank/DDBJ whole genome shotgun (WGS) entry which is preliminary data.</text>
</comment>
<feature type="compositionally biased region" description="Polar residues" evidence="1">
    <location>
        <begin position="1"/>
        <end position="24"/>
    </location>
</feature>
<feature type="region of interest" description="Disordered" evidence="1">
    <location>
        <begin position="1"/>
        <end position="76"/>
    </location>
</feature>
<feature type="compositionally biased region" description="Polar residues" evidence="1">
    <location>
        <begin position="50"/>
        <end position="65"/>
    </location>
</feature>
<reference evidence="2" key="1">
    <citation type="journal article" date="2022" name="bioRxiv">
        <title>Sequencing and chromosome-scale assembly of the giantPleurodeles waltlgenome.</title>
        <authorList>
            <person name="Brown T."/>
            <person name="Elewa A."/>
            <person name="Iarovenko S."/>
            <person name="Subramanian E."/>
            <person name="Araus A.J."/>
            <person name="Petzold A."/>
            <person name="Susuki M."/>
            <person name="Suzuki K.-i.T."/>
            <person name="Hayashi T."/>
            <person name="Toyoda A."/>
            <person name="Oliveira C."/>
            <person name="Osipova E."/>
            <person name="Leigh N.D."/>
            <person name="Simon A."/>
            <person name="Yun M.H."/>
        </authorList>
    </citation>
    <scope>NUCLEOTIDE SEQUENCE</scope>
    <source>
        <strain evidence="2">20211129_DDA</strain>
        <tissue evidence="2">Liver</tissue>
    </source>
</reference>
<keyword evidence="3" id="KW-1185">Reference proteome</keyword>